<dbReference type="Pfam" id="PF10706">
    <property type="entry name" value="Aminoglyc_resit"/>
    <property type="match status" value="1"/>
</dbReference>
<keyword evidence="2" id="KW-1185">Reference proteome</keyword>
<dbReference type="AlphaFoldDB" id="A0A2U1THY8"/>
<evidence type="ECO:0000313" key="1">
    <source>
        <dbReference type="EMBL" id="PWC08514.1"/>
    </source>
</evidence>
<proteinExistence type="predicted"/>
<organism evidence="1 2">
    <name type="scientific">Mycetocola zhujimingii</name>
    <dbReference type="NCBI Taxonomy" id="2079792"/>
    <lineage>
        <taxon>Bacteria</taxon>
        <taxon>Bacillati</taxon>
        <taxon>Actinomycetota</taxon>
        <taxon>Actinomycetes</taxon>
        <taxon>Micrococcales</taxon>
        <taxon>Microbacteriaceae</taxon>
        <taxon>Mycetocola</taxon>
    </lineage>
</organism>
<evidence type="ECO:0000313" key="2">
    <source>
        <dbReference type="Proteomes" id="UP000244962"/>
    </source>
</evidence>
<gene>
    <name evidence="1" type="ORF">DF223_04090</name>
</gene>
<comment type="caution">
    <text evidence="1">The sequence shown here is derived from an EMBL/GenBank/DDBJ whole genome shotgun (WGS) entry which is preliminary data.</text>
</comment>
<dbReference type="EMBL" id="QEFB01000001">
    <property type="protein sequence ID" value="PWC08514.1"/>
    <property type="molecule type" value="Genomic_DNA"/>
</dbReference>
<protein>
    <submittedName>
        <fullName evidence="1">Amino acid transporter</fullName>
    </submittedName>
</protein>
<sequence>MRGNDVVALFQSFAQAGVSAWAAGGWAVDAVLGRQTREHGDLDLAVDARHLPTLLALLTGDGFATTVDWLPSRLELTAADGRRVDLHPVEFAPDGSGIQRGLADTSFVYTADGFTTGTVEGFTVPCLSVEQQLRFREGYPPRQVDVHDLRILNDLRSER</sequence>
<reference evidence="2" key="1">
    <citation type="submission" date="2018-04" db="EMBL/GenBank/DDBJ databases">
        <authorList>
            <person name="Liu S."/>
            <person name="Wang Z."/>
            <person name="Li J."/>
        </authorList>
    </citation>
    <scope>NUCLEOTIDE SEQUENCE [LARGE SCALE GENOMIC DNA]</scope>
    <source>
        <strain evidence="2">622</strain>
    </source>
</reference>
<name>A0A2U1THY8_9MICO</name>
<dbReference type="InterPro" id="IPR019646">
    <property type="entry name" value="Aminoglyc_AdlTrfase"/>
</dbReference>
<accession>A0A2U1THY8</accession>
<dbReference type="Proteomes" id="UP000244962">
    <property type="component" value="Unassembled WGS sequence"/>
</dbReference>
<dbReference type="Gene3D" id="3.30.460.40">
    <property type="match status" value="1"/>
</dbReference>